<dbReference type="PROSITE" id="PS50888">
    <property type="entry name" value="BHLH"/>
    <property type="match status" value="1"/>
</dbReference>
<evidence type="ECO:0000256" key="1">
    <source>
        <dbReference type="ARBA" id="ARBA00004123"/>
    </source>
</evidence>
<dbReference type="PANTHER" id="PTHR47001">
    <property type="entry name" value="TRANSCRIPTION FACTOR BHLH121"/>
    <property type="match status" value="1"/>
</dbReference>
<organism evidence="9 10">
    <name type="scientific">Malus baccata</name>
    <name type="common">Siberian crab apple</name>
    <name type="synonym">Pyrus baccata</name>
    <dbReference type="NCBI Taxonomy" id="106549"/>
    <lineage>
        <taxon>Eukaryota</taxon>
        <taxon>Viridiplantae</taxon>
        <taxon>Streptophyta</taxon>
        <taxon>Embryophyta</taxon>
        <taxon>Tracheophyta</taxon>
        <taxon>Spermatophyta</taxon>
        <taxon>Magnoliopsida</taxon>
        <taxon>eudicotyledons</taxon>
        <taxon>Gunneridae</taxon>
        <taxon>Pentapetalae</taxon>
        <taxon>rosids</taxon>
        <taxon>fabids</taxon>
        <taxon>Rosales</taxon>
        <taxon>Rosaceae</taxon>
        <taxon>Amygdaloideae</taxon>
        <taxon>Maleae</taxon>
        <taxon>Malus</taxon>
    </lineage>
</organism>
<keyword evidence="3" id="KW-0238">DNA-binding</keyword>
<proteinExistence type="predicted"/>
<evidence type="ECO:0000256" key="4">
    <source>
        <dbReference type="ARBA" id="ARBA00023163"/>
    </source>
</evidence>
<dbReference type="Gene3D" id="4.10.280.10">
    <property type="entry name" value="Helix-loop-helix DNA-binding domain"/>
    <property type="match status" value="1"/>
</dbReference>
<evidence type="ECO:0000256" key="3">
    <source>
        <dbReference type="ARBA" id="ARBA00023125"/>
    </source>
</evidence>
<comment type="subcellular location">
    <subcellularLocation>
        <location evidence="1">Nucleus</location>
    </subcellularLocation>
</comment>
<evidence type="ECO:0000256" key="2">
    <source>
        <dbReference type="ARBA" id="ARBA00023015"/>
    </source>
</evidence>
<dbReference type="PANTHER" id="PTHR47001:SF1">
    <property type="entry name" value="TRANSCRIPTION FACTOR BHLH11"/>
    <property type="match status" value="1"/>
</dbReference>
<dbReference type="GO" id="GO:0005634">
    <property type="term" value="C:nucleus"/>
    <property type="evidence" value="ECO:0007669"/>
    <property type="project" value="UniProtKB-SubCell"/>
</dbReference>
<protein>
    <recommendedName>
        <fullName evidence="8">BHLH domain-containing protein</fullName>
    </recommendedName>
</protein>
<dbReference type="Proteomes" id="UP000315295">
    <property type="component" value="Unassembled WGS sequence"/>
</dbReference>
<keyword evidence="2" id="KW-0805">Transcription regulation</keyword>
<dbReference type="InterPro" id="IPR044579">
    <property type="entry name" value="bHLH11/121"/>
</dbReference>
<feature type="coiled-coil region" evidence="6">
    <location>
        <begin position="30"/>
        <end position="64"/>
    </location>
</feature>
<evidence type="ECO:0000256" key="6">
    <source>
        <dbReference type="SAM" id="Coils"/>
    </source>
</evidence>
<dbReference type="SUPFAM" id="SSF47459">
    <property type="entry name" value="HLH, helix-loop-helix DNA-binding domain"/>
    <property type="match status" value="1"/>
</dbReference>
<sequence>MRRGRLNEHFFELGNTLDPDRPKNDKATILTNTIQMLKDLNADVNKLKAECAALTDESREYQQRLRVMLPWAGMDPPVVMAPSYSYPMPVAVLPSPIPMHPSLQLYPYFHAQNPVAMPNPYSTFVPYPVPTNPPIEHPSPQYASVSHNLSKQDSRRRSSNHQGGSHVERCDDSKDVATDLELKIPGSSAPQGVPKRPLRLGVRVATSVLMEWAEGVAGAI</sequence>
<evidence type="ECO:0000256" key="5">
    <source>
        <dbReference type="ARBA" id="ARBA00023242"/>
    </source>
</evidence>
<evidence type="ECO:0000259" key="8">
    <source>
        <dbReference type="PROSITE" id="PS50888"/>
    </source>
</evidence>
<dbReference type="InterPro" id="IPR011598">
    <property type="entry name" value="bHLH_dom"/>
</dbReference>
<keyword evidence="4" id="KW-0804">Transcription</keyword>
<feature type="region of interest" description="Disordered" evidence="7">
    <location>
        <begin position="132"/>
        <end position="170"/>
    </location>
</feature>
<keyword evidence="5" id="KW-0539">Nucleus</keyword>
<evidence type="ECO:0000313" key="10">
    <source>
        <dbReference type="Proteomes" id="UP000315295"/>
    </source>
</evidence>
<feature type="domain" description="BHLH" evidence="8">
    <location>
        <begin position="1"/>
        <end position="40"/>
    </location>
</feature>
<dbReference type="GO" id="GO:0003677">
    <property type="term" value="F:DNA binding"/>
    <property type="evidence" value="ECO:0007669"/>
    <property type="project" value="UniProtKB-KW"/>
</dbReference>
<dbReference type="STRING" id="106549.A0A540MFF2"/>
<dbReference type="InterPro" id="IPR036638">
    <property type="entry name" value="HLH_DNA-bd_sf"/>
</dbReference>
<evidence type="ECO:0000313" key="9">
    <source>
        <dbReference type="EMBL" id="TQD97312.1"/>
    </source>
</evidence>
<dbReference type="GO" id="GO:0006879">
    <property type="term" value="P:intracellular iron ion homeostasis"/>
    <property type="evidence" value="ECO:0007669"/>
    <property type="project" value="InterPro"/>
</dbReference>
<dbReference type="GO" id="GO:0046983">
    <property type="term" value="F:protein dimerization activity"/>
    <property type="evidence" value="ECO:0007669"/>
    <property type="project" value="InterPro"/>
</dbReference>
<dbReference type="Pfam" id="PF23177">
    <property type="entry name" value="bHLH_IRO3"/>
    <property type="match status" value="1"/>
</dbReference>
<comment type="caution">
    <text evidence="9">The sequence shown here is derived from an EMBL/GenBank/DDBJ whole genome shotgun (WGS) entry which is preliminary data.</text>
</comment>
<evidence type="ECO:0000256" key="7">
    <source>
        <dbReference type="SAM" id="MobiDB-lite"/>
    </source>
</evidence>
<dbReference type="InterPro" id="IPR057075">
    <property type="entry name" value="bHLH_IRO3"/>
</dbReference>
<dbReference type="AlphaFoldDB" id="A0A540MFF2"/>
<reference evidence="9 10" key="1">
    <citation type="journal article" date="2019" name="G3 (Bethesda)">
        <title>Sequencing of a Wild Apple (Malus baccata) Genome Unravels the Differences Between Cultivated and Wild Apple Species Regarding Disease Resistance and Cold Tolerance.</title>
        <authorList>
            <person name="Chen X."/>
        </authorList>
    </citation>
    <scope>NUCLEOTIDE SEQUENCE [LARGE SCALE GENOMIC DNA]</scope>
    <source>
        <strain evidence="10">cv. Shandingzi</strain>
        <tissue evidence="9">Leaves</tissue>
    </source>
</reference>
<keyword evidence="10" id="KW-1185">Reference proteome</keyword>
<gene>
    <name evidence="9" type="ORF">C1H46_017070</name>
</gene>
<name>A0A540MFF2_MALBA</name>
<dbReference type="EMBL" id="VIEB01000275">
    <property type="protein sequence ID" value="TQD97312.1"/>
    <property type="molecule type" value="Genomic_DNA"/>
</dbReference>
<keyword evidence="6" id="KW-0175">Coiled coil</keyword>
<dbReference type="GO" id="GO:0003700">
    <property type="term" value="F:DNA-binding transcription factor activity"/>
    <property type="evidence" value="ECO:0007669"/>
    <property type="project" value="InterPro"/>
</dbReference>
<accession>A0A540MFF2</accession>